<dbReference type="Gene3D" id="1.20.58.1910">
    <property type="match status" value="1"/>
</dbReference>
<evidence type="ECO:0000313" key="2">
    <source>
        <dbReference type="EMBL" id="MCU6791451.1"/>
    </source>
</evidence>
<sequence>MEQQHVIDEARRFAREQLGDDSSGHDWWHIDRVTRMAVLLASKEGADVFICELAALLHDVADEKLNPSLAAGMAKVSDWLAAQELEPAVVHQVMDIIGSISYKGGHNPPVVSIEAQIVQDADRLDAIGAIGIARTFAYSGWKGQLIHDPELSPRKEMTAEAYRSGKSTAIAHFDEKLLKLKNLMNTDTAKQIAEDRHRVMEQFLEQFHQEWHGLELDRDTSH</sequence>
<feature type="domain" description="HD/PDEase" evidence="1">
    <location>
        <begin position="22"/>
        <end position="136"/>
    </location>
</feature>
<dbReference type="Gene3D" id="1.10.472.50">
    <property type="entry name" value="HD-domain/PDEase-like"/>
    <property type="match status" value="1"/>
</dbReference>
<dbReference type="InterPro" id="IPR006674">
    <property type="entry name" value="HD_domain"/>
</dbReference>
<accession>A0ABT2UBA4</accession>
<gene>
    <name evidence="2" type="ORF">OB236_04825</name>
</gene>
<organism evidence="2 3">
    <name type="scientific">Paenibacillus baimaensis</name>
    <dbReference type="NCBI Taxonomy" id="2982185"/>
    <lineage>
        <taxon>Bacteria</taxon>
        <taxon>Bacillati</taxon>
        <taxon>Bacillota</taxon>
        <taxon>Bacilli</taxon>
        <taxon>Bacillales</taxon>
        <taxon>Paenibacillaceae</taxon>
        <taxon>Paenibacillus</taxon>
    </lineage>
</organism>
<name>A0ABT2UBA4_9BACL</name>
<evidence type="ECO:0000313" key="3">
    <source>
        <dbReference type="Proteomes" id="UP001652445"/>
    </source>
</evidence>
<dbReference type="Proteomes" id="UP001652445">
    <property type="component" value="Unassembled WGS sequence"/>
</dbReference>
<comment type="caution">
    <text evidence="2">The sequence shown here is derived from an EMBL/GenBank/DDBJ whole genome shotgun (WGS) entry which is preliminary data.</text>
</comment>
<dbReference type="EMBL" id="JAOQIO010000007">
    <property type="protein sequence ID" value="MCU6791451.1"/>
    <property type="molecule type" value="Genomic_DNA"/>
</dbReference>
<dbReference type="InterPro" id="IPR003607">
    <property type="entry name" value="HD/PDEase_dom"/>
</dbReference>
<evidence type="ECO:0000259" key="1">
    <source>
        <dbReference type="SMART" id="SM00471"/>
    </source>
</evidence>
<dbReference type="SMART" id="SM00471">
    <property type="entry name" value="HDc"/>
    <property type="match status" value="1"/>
</dbReference>
<dbReference type="PANTHER" id="PTHR33594">
    <property type="entry name" value="SUPERFAMILY HYDROLASE, PUTATIVE (AFU_ORTHOLOGUE AFUA_1G03035)-RELATED"/>
    <property type="match status" value="1"/>
</dbReference>
<dbReference type="Pfam" id="PF01966">
    <property type="entry name" value="HD"/>
    <property type="match status" value="1"/>
</dbReference>
<dbReference type="SUPFAM" id="SSF109604">
    <property type="entry name" value="HD-domain/PDEase-like"/>
    <property type="match status" value="1"/>
</dbReference>
<protein>
    <submittedName>
        <fullName evidence="2">HD domain-containing protein</fullName>
    </submittedName>
</protein>
<reference evidence="2 3" key="1">
    <citation type="submission" date="2022-09" db="EMBL/GenBank/DDBJ databases">
        <authorList>
            <person name="Han X.L."/>
            <person name="Wang Q."/>
            <person name="Lu T."/>
        </authorList>
    </citation>
    <scope>NUCLEOTIDE SEQUENCE [LARGE SCALE GENOMIC DNA]</scope>
    <source>
        <strain evidence="2 3">WQ 127069</strain>
    </source>
</reference>
<proteinExistence type="predicted"/>
<dbReference type="CDD" id="cd00077">
    <property type="entry name" value="HDc"/>
    <property type="match status" value="1"/>
</dbReference>
<dbReference type="PANTHER" id="PTHR33594:SF1">
    <property type="entry name" value="HD_PDEASE DOMAIN-CONTAINING PROTEIN"/>
    <property type="match status" value="1"/>
</dbReference>
<dbReference type="RefSeq" id="WP_262683001.1">
    <property type="nucleotide sequence ID" value="NZ_JAOQIO010000007.1"/>
</dbReference>
<keyword evidence="3" id="KW-1185">Reference proteome</keyword>